<organism evidence="2 3">
    <name type="scientific">Sphaeroforma arctica JP610</name>
    <dbReference type="NCBI Taxonomy" id="667725"/>
    <lineage>
        <taxon>Eukaryota</taxon>
        <taxon>Ichthyosporea</taxon>
        <taxon>Ichthyophonida</taxon>
        <taxon>Sphaeroforma</taxon>
    </lineage>
</organism>
<dbReference type="GeneID" id="25905114"/>
<dbReference type="RefSeq" id="XP_014157014.1">
    <property type="nucleotide sequence ID" value="XM_014301539.1"/>
</dbReference>
<accession>A0A0L0G1V9</accession>
<dbReference type="InterPro" id="IPR052086">
    <property type="entry name" value="Mannan_Polymerase_Subunit"/>
</dbReference>
<reference evidence="2 3" key="1">
    <citation type="submission" date="2011-02" db="EMBL/GenBank/DDBJ databases">
        <title>The Genome Sequence of Sphaeroforma arctica JP610.</title>
        <authorList>
            <consortium name="The Broad Institute Genome Sequencing Platform"/>
            <person name="Russ C."/>
            <person name="Cuomo C."/>
            <person name="Young S.K."/>
            <person name="Zeng Q."/>
            <person name="Gargeya S."/>
            <person name="Alvarado L."/>
            <person name="Berlin A."/>
            <person name="Chapman S.B."/>
            <person name="Chen Z."/>
            <person name="Freedman E."/>
            <person name="Gellesch M."/>
            <person name="Goldberg J."/>
            <person name="Griggs A."/>
            <person name="Gujja S."/>
            <person name="Heilman E."/>
            <person name="Heiman D."/>
            <person name="Howarth C."/>
            <person name="Mehta T."/>
            <person name="Neiman D."/>
            <person name="Pearson M."/>
            <person name="Roberts A."/>
            <person name="Saif S."/>
            <person name="Shea T."/>
            <person name="Shenoy N."/>
            <person name="Sisk P."/>
            <person name="Stolte C."/>
            <person name="Sykes S."/>
            <person name="White J."/>
            <person name="Yandava C."/>
            <person name="Burger G."/>
            <person name="Gray M.W."/>
            <person name="Holland P.W.H."/>
            <person name="King N."/>
            <person name="Lang F.B.F."/>
            <person name="Roger A.J."/>
            <person name="Ruiz-Trillo I."/>
            <person name="Haas B."/>
            <person name="Nusbaum C."/>
            <person name="Birren B."/>
        </authorList>
    </citation>
    <scope>NUCLEOTIDE SEQUENCE [LARGE SCALE GENOMIC DNA]</scope>
    <source>
        <strain evidence="2 3">JP610</strain>
    </source>
</reference>
<dbReference type="OrthoDB" id="204164at2759"/>
<dbReference type="Proteomes" id="UP000054560">
    <property type="component" value="Unassembled WGS sequence"/>
</dbReference>
<comment type="similarity">
    <text evidence="1">Belongs to the ANP1/MMN9/VAN1 family.</text>
</comment>
<sequence>MVSPLSAVIAHDTVRRYNDYRHLNNTVVDHISTNRRRKTSHYVLWLDADVEYIPNTIISDLIGSGKHVITPRCLREGLDYDLNTWAGERIEATRPSQYRHLLFVPYPGTLNKNMRDFAESGEEFVEVDSVGGTALLVRSDVSHSLQLVGLLYTHVRSATLFISQMH</sequence>
<protein>
    <submittedName>
        <fullName evidence="2">Uncharacterized protein</fullName>
    </submittedName>
</protein>
<proteinExistence type="inferred from homology"/>
<keyword evidence="3" id="KW-1185">Reference proteome</keyword>
<name>A0A0L0G1V9_9EUKA</name>
<dbReference type="PANTHER" id="PTHR43083">
    <property type="entry name" value="MANNAN POLYMERASE II"/>
    <property type="match status" value="1"/>
</dbReference>
<evidence type="ECO:0000313" key="2">
    <source>
        <dbReference type="EMBL" id="KNC83112.1"/>
    </source>
</evidence>
<dbReference type="PANTHER" id="PTHR43083:SF6">
    <property type="entry name" value="MANNAN POLYMERASE COMPLEXES SUBUNIT MNN9"/>
    <property type="match status" value="1"/>
</dbReference>
<dbReference type="AlphaFoldDB" id="A0A0L0G1V9"/>
<evidence type="ECO:0000256" key="1">
    <source>
        <dbReference type="ARBA" id="ARBA00037964"/>
    </source>
</evidence>
<gene>
    <name evidence="2" type="ORF">SARC_04610</name>
</gene>
<dbReference type="EMBL" id="KQ241862">
    <property type="protein sequence ID" value="KNC83112.1"/>
    <property type="molecule type" value="Genomic_DNA"/>
</dbReference>
<dbReference type="InterPro" id="IPR029044">
    <property type="entry name" value="Nucleotide-diphossugar_trans"/>
</dbReference>
<dbReference type="Pfam" id="PF03452">
    <property type="entry name" value="Anp1"/>
    <property type="match status" value="1"/>
</dbReference>
<evidence type="ECO:0000313" key="3">
    <source>
        <dbReference type="Proteomes" id="UP000054560"/>
    </source>
</evidence>
<dbReference type="Gene3D" id="3.90.550.10">
    <property type="entry name" value="Spore Coat Polysaccharide Biosynthesis Protein SpsA, Chain A"/>
    <property type="match status" value="1"/>
</dbReference>